<dbReference type="EMBL" id="KZ150473">
    <property type="protein sequence ID" value="PZC70755.1"/>
    <property type="molecule type" value="Genomic_DNA"/>
</dbReference>
<keyword evidence="1" id="KW-0175">Coiled coil</keyword>
<gene>
    <name evidence="3" type="primary">HaOG214949</name>
    <name evidence="3" type="ORF">B5X24_HaOG214949</name>
</gene>
<keyword evidence="4" id="KW-1185">Reference proteome</keyword>
<evidence type="ECO:0000313" key="3">
    <source>
        <dbReference type="EMBL" id="PZC70755.1"/>
    </source>
</evidence>
<dbReference type="InterPro" id="IPR006578">
    <property type="entry name" value="MADF-dom"/>
</dbReference>
<name>A0A2W1B851_HELAM</name>
<evidence type="ECO:0000313" key="4">
    <source>
        <dbReference type="Proteomes" id="UP000249218"/>
    </source>
</evidence>
<dbReference type="Proteomes" id="UP000249218">
    <property type="component" value="Unassembled WGS sequence"/>
</dbReference>
<reference evidence="3 4" key="1">
    <citation type="journal article" date="2017" name="BMC Biol.">
        <title>Genomic innovations, transcriptional plasticity and gene loss underlying the evolution and divergence of two highly polyphagous and invasive Helicoverpa pest species.</title>
        <authorList>
            <person name="Pearce S.L."/>
            <person name="Clarke D.F."/>
            <person name="East P.D."/>
            <person name="Elfekih S."/>
            <person name="Gordon K.H."/>
            <person name="Jermiin L.S."/>
            <person name="McGaughran A."/>
            <person name="Oakeshott J.G."/>
            <person name="Papanikolaou A."/>
            <person name="Perera O.P."/>
            <person name="Rane R.V."/>
            <person name="Richards S."/>
            <person name="Tay W.T."/>
            <person name="Walsh T.K."/>
            <person name="Anderson A."/>
            <person name="Anderson C.J."/>
            <person name="Asgari S."/>
            <person name="Board P.G."/>
            <person name="Bretschneider A."/>
            <person name="Campbell P.M."/>
            <person name="Chertemps T."/>
            <person name="Christeller J.T."/>
            <person name="Coppin C.W."/>
            <person name="Downes S.J."/>
            <person name="Duan G."/>
            <person name="Farnsworth C.A."/>
            <person name="Good R.T."/>
            <person name="Han L.B."/>
            <person name="Han Y.C."/>
            <person name="Hatje K."/>
            <person name="Horne I."/>
            <person name="Huang Y.P."/>
            <person name="Hughes D.S."/>
            <person name="Jacquin-Joly E."/>
            <person name="James W."/>
            <person name="Jhangiani S."/>
            <person name="Kollmar M."/>
            <person name="Kuwar S.S."/>
            <person name="Li S."/>
            <person name="Liu N.Y."/>
            <person name="Maibeche M.T."/>
            <person name="Miller J.R."/>
            <person name="Montagne N."/>
            <person name="Perry T."/>
            <person name="Qu J."/>
            <person name="Song S.V."/>
            <person name="Sutton G.G."/>
            <person name="Vogel H."/>
            <person name="Walenz B.P."/>
            <person name="Xu W."/>
            <person name="Zhang H.J."/>
            <person name="Zou Z."/>
            <person name="Batterham P."/>
            <person name="Edwards O.R."/>
            <person name="Feyereisen R."/>
            <person name="Gibbs R.A."/>
            <person name="Heckel D.G."/>
            <person name="McGrath A."/>
            <person name="Robin C."/>
            <person name="Scherer S.E."/>
            <person name="Worley K.C."/>
            <person name="Wu Y.D."/>
        </authorList>
    </citation>
    <scope>NUCLEOTIDE SEQUENCE [LARGE SCALE GENOMIC DNA]</scope>
    <source>
        <strain evidence="3">Harm_GR_Male_#8</strain>
        <tissue evidence="3">Whole organism</tissue>
    </source>
</reference>
<organism evidence="3 4">
    <name type="scientific">Helicoverpa armigera</name>
    <name type="common">Cotton bollworm</name>
    <name type="synonym">Heliothis armigera</name>
    <dbReference type="NCBI Taxonomy" id="29058"/>
    <lineage>
        <taxon>Eukaryota</taxon>
        <taxon>Metazoa</taxon>
        <taxon>Ecdysozoa</taxon>
        <taxon>Arthropoda</taxon>
        <taxon>Hexapoda</taxon>
        <taxon>Insecta</taxon>
        <taxon>Pterygota</taxon>
        <taxon>Neoptera</taxon>
        <taxon>Endopterygota</taxon>
        <taxon>Lepidoptera</taxon>
        <taxon>Glossata</taxon>
        <taxon>Ditrysia</taxon>
        <taxon>Noctuoidea</taxon>
        <taxon>Noctuidae</taxon>
        <taxon>Heliothinae</taxon>
        <taxon>Helicoverpa</taxon>
    </lineage>
</organism>
<proteinExistence type="predicted"/>
<feature type="coiled-coil region" evidence="1">
    <location>
        <begin position="64"/>
        <end position="91"/>
    </location>
</feature>
<dbReference type="PANTHER" id="PTHR21505">
    <property type="entry name" value="MADF DOMAIN-CONTAINING PROTEIN-RELATED"/>
    <property type="match status" value="1"/>
</dbReference>
<evidence type="ECO:0000259" key="2">
    <source>
        <dbReference type="PROSITE" id="PS51029"/>
    </source>
</evidence>
<accession>A0A2W1B851</accession>
<dbReference type="AlphaFoldDB" id="A0A2W1B851"/>
<evidence type="ECO:0000256" key="1">
    <source>
        <dbReference type="SAM" id="Coils"/>
    </source>
</evidence>
<sequence>MCQYVACRFLFEKLRMATKEKDVLGHIIDLYKDMPYLWNKNDKNYMNKTIRCEGFEVLLSIYKNVDKNATIKTLKKKIDNLKTNYLKELKKVSFIVAFIYY</sequence>
<protein>
    <recommendedName>
        <fullName evidence="2">MADF domain-containing protein</fullName>
    </recommendedName>
</protein>
<dbReference type="PANTHER" id="PTHR21505:SF8">
    <property type="entry name" value="DPT-YFP REPRESSOR BY OVEREXPRESSION, ISOFORM D-RELATED"/>
    <property type="match status" value="1"/>
</dbReference>
<dbReference type="PROSITE" id="PS51029">
    <property type="entry name" value="MADF"/>
    <property type="match status" value="1"/>
</dbReference>
<feature type="domain" description="MADF" evidence="2">
    <location>
        <begin position="26"/>
        <end position="101"/>
    </location>
</feature>
<dbReference type="Pfam" id="PF10545">
    <property type="entry name" value="MADF_DNA_bdg"/>
    <property type="match status" value="1"/>
</dbReference>